<dbReference type="GO" id="GO:2000694">
    <property type="term" value="P:regulation of phragmoplast microtubule organization"/>
    <property type="evidence" value="ECO:0007669"/>
    <property type="project" value="TreeGrafter"/>
</dbReference>
<dbReference type="PANTHER" id="PTHR45096">
    <property type="entry name" value="PROTEIN NEDD1"/>
    <property type="match status" value="1"/>
</dbReference>
<keyword evidence="2" id="KW-1185">Reference proteome</keyword>
<dbReference type="GO" id="GO:0060236">
    <property type="term" value="P:regulation of mitotic spindle organization"/>
    <property type="evidence" value="ECO:0007669"/>
    <property type="project" value="TreeGrafter"/>
</dbReference>
<dbReference type="GO" id="GO:0000919">
    <property type="term" value="P:cell plate assembly"/>
    <property type="evidence" value="ECO:0007669"/>
    <property type="project" value="TreeGrafter"/>
</dbReference>
<accession>A0AAD1ZRK9</accession>
<sequence>MFKVIVQRAICNFLEEYFLFSIEYFLIQLVVLCLHHALSLSVAAETPLRSSSLTSGSLGRLLAPRRYNFKDDMEIFSQLLEVQSNTHSFDQLWDGRWWS</sequence>
<dbReference type="GO" id="GO:0010968">
    <property type="term" value="P:regulation of microtubule nucleation"/>
    <property type="evidence" value="ECO:0007669"/>
    <property type="project" value="InterPro"/>
</dbReference>
<dbReference type="Proteomes" id="UP000834106">
    <property type="component" value="Chromosome 12"/>
</dbReference>
<gene>
    <name evidence="1" type="ORF">FPE_LOCUS19450</name>
</gene>
<proteinExistence type="predicted"/>
<dbReference type="EMBL" id="OU503047">
    <property type="protein sequence ID" value="CAI9772020.1"/>
    <property type="molecule type" value="Genomic_DNA"/>
</dbReference>
<dbReference type="GO" id="GO:0140496">
    <property type="term" value="F:gamma-tubulin complex binding"/>
    <property type="evidence" value="ECO:0007669"/>
    <property type="project" value="InterPro"/>
</dbReference>
<dbReference type="GO" id="GO:0032467">
    <property type="term" value="P:positive regulation of cytokinesis"/>
    <property type="evidence" value="ECO:0007669"/>
    <property type="project" value="TreeGrafter"/>
</dbReference>
<dbReference type="GO" id="GO:0005828">
    <property type="term" value="C:kinetochore microtubule"/>
    <property type="evidence" value="ECO:0007669"/>
    <property type="project" value="TreeGrafter"/>
</dbReference>
<evidence type="ECO:0000313" key="1">
    <source>
        <dbReference type="EMBL" id="CAI9772020.1"/>
    </source>
</evidence>
<name>A0AAD1ZRK9_9LAMI</name>
<dbReference type="InterPro" id="IPR044621">
    <property type="entry name" value="NEDD1"/>
</dbReference>
<reference evidence="1" key="1">
    <citation type="submission" date="2023-05" db="EMBL/GenBank/DDBJ databases">
        <authorList>
            <person name="Huff M."/>
        </authorList>
    </citation>
    <scope>NUCLEOTIDE SEQUENCE</scope>
</reference>
<evidence type="ECO:0000313" key="2">
    <source>
        <dbReference type="Proteomes" id="UP000834106"/>
    </source>
</evidence>
<dbReference type="PANTHER" id="PTHR45096:SF1">
    <property type="entry name" value="PROTEIN NEDD1"/>
    <property type="match status" value="1"/>
</dbReference>
<protein>
    <submittedName>
        <fullName evidence="1">Uncharacterized protein</fullName>
    </submittedName>
</protein>
<organism evidence="1 2">
    <name type="scientific">Fraxinus pennsylvanica</name>
    <dbReference type="NCBI Taxonomy" id="56036"/>
    <lineage>
        <taxon>Eukaryota</taxon>
        <taxon>Viridiplantae</taxon>
        <taxon>Streptophyta</taxon>
        <taxon>Embryophyta</taxon>
        <taxon>Tracheophyta</taxon>
        <taxon>Spermatophyta</taxon>
        <taxon>Magnoliopsida</taxon>
        <taxon>eudicotyledons</taxon>
        <taxon>Gunneridae</taxon>
        <taxon>Pentapetalae</taxon>
        <taxon>asterids</taxon>
        <taxon>lamiids</taxon>
        <taxon>Lamiales</taxon>
        <taxon>Oleaceae</taxon>
        <taxon>Oleeae</taxon>
        <taxon>Fraxinus</taxon>
    </lineage>
</organism>
<dbReference type="AlphaFoldDB" id="A0AAD1ZRK9"/>